<dbReference type="AlphaFoldDB" id="V2WJL2"/>
<dbReference type="KEGG" id="mrr:Moror_11968"/>
<proteinExistence type="predicted"/>
<comment type="caution">
    <text evidence="2">The sequence shown here is derived from an EMBL/GenBank/DDBJ whole genome shotgun (WGS) entry which is preliminary data.</text>
</comment>
<feature type="region of interest" description="Disordered" evidence="1">
    <location>
        <begin position="1"/>
        <end position="27"/>
    </location>
</feature>
<evidence type="ECO:0000313" key="3">
    <source>
        <dbReference type="Proteomes" id="UP000017559"/>
    </source>
</evidence>
<protein>
    <submittedName>
        <fullName evidence="2">Uncharacterized protein</fullName>
    </submittedName>
</protein>
<reference evidence="2 3" key="1">
    <citation type="journal article" date="2014" name="BMC Genomics">
        <title>Genome and secretome analysis of the hemibiotrophic fungal pathogen, Moniliophthora roreri, which causes frosty pod rot disease of cacao: mechanisms of the biotrophic and necrotrophic phases.</title>
        <authorList>
            <person name="Meinhardt L.W."/>
            <person name="Costa G.G.L."/>
            <person name="Thomazella D.P.T."/>
            <person name="Teixeira P.J.P.L."/>
            <person name="Carazzolle M.F."/>
            <person name="Schuster S.C."/>
            <person name="Carlson J.E."/>
            <person name="Guiltinan M.J."/>
            <person name="Mieczkowski P."/>
            <person name="Farmer A."/>
            <person name="Ramaraj T."/>
            <person name="Crozier J."/>
            <person name="Davis R.E."/>
            <person name="Shao J."/>
            <person name="Melnick R.L."/>
            <person name="Pereira G.A.G."/>
            <person name="Bailey B.A."/>
        </authorList>
    </citation>
    <scope>NUCLEOTIDE SEQUENCE [LARGE SCALE GENOMIC DNA]</scope>
    <source>
        <strain evidence="2 3">MCA 2997</strain>
    </source>
</reference>
<accession>V2WJL2</accession>
<dbReference type="HOGENOM" id="CLU_2776501_0_0_1"/>
<dbReference type="EMBL" id="AWSO01000850">
    <property type="protein sequence ID" value="ESK87038.1"/>
    <property type="molecule type" value="Genomic_DNA"/>
</dbReference>
<organism evidence="2 3">
    <name type="scientific">Moniliophthora roreri (strain MCA 2997)</name>
    <name type="common">Cocoa frosty pod rot fungus</name>
    <name type="synonym">Crinipellis roreri</name>
    <dbReference type="NCBI Taxonomy" id="1381753"/>
    <lineage>
        <taxon>Eukaryota</taxon>
        <taxon>Fungi</taxon>
        <taxon>Dikarya</taxon>
        <taxon>Basidiomycota</taxon>
        <taxon>Agaricomycotina</taxon>
        <taxon>Agaricomycetes</taxon>
        <taxon>Agaricomycetidae</taxon>
        <taxon>Agaricales</taxon>
        <taxon>Marasmiineae</taxon>
        <taxon>Marasmiaceae</taxon>
        <taxon>Moniliophthora</taxon>
    </lineage>
</organism>
<gene>
    <name evidence="2" type="ORF">Moror_11968</name>
</gene>
<dbReference type="Proteomes" id="UP000017559">
    <property type="component" value="Unassembled WGS sequence"/>
</dbReference>
<name>V2WJL2_MONRO</name>
<keyword evidence="3" id="KW-1185">Reference proteome</keyword>
<evidence type="ECO:0000256" key="1">
    <source>
        <dbReference type="SAM" id="MobiDB-lite"/>
    </source>
</evidence>
<evidence type="ECO:0000313" key="2">
    <source>
        <dbReference type="EMBL" id="ESK87038.1"/>
    </source>
</evidence>
<sequence length="69" mass="8192">MGKELDFISPASAHRHPRFKQHEEQGTSQKLMQWNWYQDSEDYLAEVPSKILPPEVNREAQQKHLSQPY</sequence>